<protein>
    <submittedName>
        <fullName evidence="1">BQ5605_C011g06651 protein</fullName>
    </submittedName>
</protein>
<name>A0A2X0LT00_9BASI</name>
<evidence type="ECO:0000313" key="1">
    <source>
        <dbReference type="EMBL" id="SGY12904.1"/>
    </source>
</evidence>
<reference evidence="1 2" key="1">
    <citation type="submission" date="2016-11" db="EMBL/GenBank/DDBJ databases">
        <authorList>
            <person name="Jaros S."/>
            <person name="Januszkiewicz K."/>
            <person name="Wedrychowicz H."/>
        </authorList>
    </citation>
    <scope>NUCLEOTIDE SEQUENCE [LARGE SCALE GENOMIC DNA]</scope>
</reference>
<dbReference type="AlphaFoldDB" id="A0A2X0LT00"/>
<organism evidence="1 2">
    <name type="scientific">Microbotryum silenes-dioicae</name>
    <dbReference type="NCBI Taxonomy" id="796604"/>
    <lineage>
        <taxon>Eukaryota</taxon>
        <taxon>Fungi</taxon>
        <taxon>Dikarya</taxon>
        <taxon>Basidiomycota</taxon>
        <taxon>Pucciniomycotina</taxon>
        <taxon>Microbotryomycetes</taxon>
        <taxon>Microbotryales</taxon>
        <taxon>Microbotryaceae</taxon>
        <taxon>Microbotryum</taxon>
    </lineage>
</organism>
<sequence>MRSEDLSIDDVDRLAAMWAEQRTTISSLNTNNFEIVKLPDGNYGHAVLAQDTAQVIVTMFGKIVSIDPSTGMPPVYLRDADIERVGRPELFSRQIGLELATPEAVVVDGLQHLREKFSQEMAPACSIATDSCNNSLQHILFERQPSSFLGMTSTDMKNRHWTSVTGGDPVPEKGGHPPLPTWENDVDESKYHNFYENAAEGIYNGRKVAKSYATPLPVNIDGHADLYTHTILRVGDVCSVMCSIQGRAWKSKATGNYSGRIDFIPLRIRVHGTLNLATPVKRSTLDAGLDNTLSPSSGSRRTKK</sequence>
<proteinExistence type="predicted"/>
<dbReference type="EMBL" id="FQNC01000011">
    <property type="protein sequence ID" value="SGY12904.1"/>
    <property type="molecule type" value="Genomic_DNA"/>
</dbReference>
<accession>A0A2X0LT00</accession>
<dbReference type="Proteomes" id="UP000249464">
    <property type="component" value="Unassembled WGS sequence"/>
</dbReference>
<evidence type="ECO:0000313" key="2">
    <source>
        <dbReference type="Proteomes" id="UP000249464"/>
    </source>
</evidence>
<gene>
    <name evidence="1" type="primary">BQ5605_C011g06651</name>
    <name evidence="1" type="ORF">BQ5605_C011G06651</name>
</gene>
<keyword evidence="2" id="KW-1185">Reference proteome</keyword>